<name>A0ABD1Y0V5_9MARC</name>
<feature type="compositionally biased region" description="Polar residues" evidence="1">
    <location>
        <begin position="280"/>
        <end position="296"/>
    </location>
</feature>
<dbReference type="AlphaFoldDB" id="A0ABD1Y0V5"/>
<evidence type="ECO:0000313" key="2">
    <source>
        <dbReference type="EMBL" id="KAL2620381.1"/>
    </source>
</evidence>
<accession>A0ABD1Y0V5</accession>
<sequence>MFCGTAHHYRTRSSVIRVSGNYLLSRFRKLLVKFETPYSHWLSHPSATLQYSRGLRDCSDSTSRQHFVHDVLTRMGNNSLEELQRPCYRKIVKVYWFYVKVMPSLNQADFSPAKAKAGIRFYACDFPGCTVDRTWHFKDPLETHMLECHDHNISGERLPNGMANLWEYVPLHPAYFHPVGNRRGEKVFTREILFNLSPSPIQPPKGVTEEEDHRISYEDEEDYKLDDEEVPSDEDDTDEESTSARPVQVPKRKDRQENSREEKVADTTVMKRSRYHLPSQRDTASICNIQWRQPYP</sequence>
<dbReference type="Proteomes" id="UP001605036">
    <property type="component" value="Unassembled WGS sequence"/>
</dbReference>
<feature type="compositionally biased region" description="Basic and acidic residues" evidence="1">
    <location>
        <begin position="207"/>
        <end position="217"/>
    </location>
</feature>
<feature type="region of interest" description="Disordered" evidence="1">
    <location>
        <begin position="199"/>
        <end position="296"/>
    </location>
</feature>
<feature type="compositionally biased region" description="Acidic residues" evidence="1">
    <location>
        <begin position="218"/>
        <end position="241"/>
    </location>
</feature>
<protein>
    <submittedName>
        <fullName evidence="2">Uncharacterized protein</fullName>
    </submittedName>
</protein>
<keyword evidence="3" id="KW-1185">Reference proteome</keyword>
<organism evidence="2 3">
    <name type="scientific">Riccia fluitans</name>
    <dbReference type="NCBI Taxonomy" id="41844"/>
    <lineage>
        <taxon>Eukaryota</taxon>
        <taxon>Viridiplantae</taxon>
        <taxon>Streptophyta</taxon>
        <taxon>Embryophyta</taxon>
        <taxon>Marchantiophyta</taxon>
        <taxon>Marchantiopsida</taxon>
        <taxon>Marchantiidae</taxon>
        <taxon>Marchantiales</taxon>
        <taxon>Ricciaceae</taxon>
        <taxon>Riccia</taxon>
    </lineage>
</organism>
<evidence type="ECO:0000256" key="1">
    <source>
        <dbReference type="SAM" id="MobiDB-lite"/>
    </source>
</evidence>
<gene>
    <name evidence="2" type="ORF">R1flu_000586</name>
</gene>
<reference evidence="2 3" key="1">
    <citation type="submission" date="2024-09" db="EMBL/GenBank/DDBJ databases">
        <title>Chromosome-scale assembly of Riccia fluitans.</title>
        <authorList>
            <person name="Paukszto L."/>
            <person name="Sawicki J."/>
            <person name="Karawczyk K."/>
            <person name="Piernik-Szablinska J."/>
            <person name="Szczecinska M."/>
            <person name="Mazdziarz M."/>
        </authorList>
    </citation>
    <scope>NUCLEOTIDE SEQUENCE [LARGE SCALE GENOMIC DNA]</scope>
    <source>
        <strain evidence="2">Rf_01</strain>
        <tissue evidence="2">Aerial parts of the thallus</tissue>
    </source>
</reference>
<evidence type="ECO:0000313" key="3">
    <source>
        <dbReference type="Proteomes" id="UP001605036"/>
    </source>
</evidence>
<feature type="compositionally biased region" description="Basic and acidic residues" evidence="1">
    <location>
        <begin position="254"/>
        <end position="265"/>
    </location>
</feature>
<proteinExistence type="predicted"/>
<comment type="caution">
    <text evidence="2">The sequence shown here is derived from an EMBL/GenBank/DDBJ whole genome shotgun (WGS) entry which is preliminary data.</text>
</comment>
<dbReference type="EMBL" id="JBHFFA010000006">
    <property type="protein sequence ID" value="KAL2620381.1"/>
    <property type="molecule type" value="Genomic_DNA"/>
</dbReference>